<dbReference type="OrthoDB" id="6421446at2759"/>
<accession>A0A4Y2KB75</accession>
<feature type="transmembrane region" description="Helical" evidence="1">
    <location>
        <begin position="115"/>
        <end position="133"/>
    </location>
</feature>
<keyword evidence="1" id="KW-1133">Transmembrane helix</keyword>
<protein>
    <recommendedName>
        <fullName evidence="5">Gustatory receptor</fullName>
    </recommendedName>
</protein>
<dbReference type="Proteomes" id="UP000499080">
    <property type="component" value="Unassembled WGS sequence"/>
</dbReference>
<reference evidence="3 4" key="1">
    <citation type="journal article" date="2019" name="Sci. Rep.">
        <title>Orb-weaving spider Araneus ventricosus genome elucidates the spidroin gene catalogue.</title>
        <authorList>
            <person name="Kono N."/>
            <person name="Nakamura H."/>
            <person name="Ohtoshi R."/>
            <person name="Moran D.A.P."/>
            <person name="Shinohara A."/>
            <person name="Yoshida Y."/>
            <person name="Fujiwara M."/>
            <person name="Mori M."/>
            <person name="Tomita M."/>
            <person name="Arakawa K."/>
        </authorList>
    </citation>
    <scope>NUCLEOTIDE SEQUENCE [LARGE SCALE GENOMIC DNA]</scope>
</reference>
<feature type="signal peptide" evidence="2">
    <location>
        <begin position="1"/>
        <end position="18"/>
    </location>
</feature>
<sequence length="135" mass="15432">MSLTCFFLLCSQMAGMYCLLSEFVLTKTEDIITIQIIEFVLIIVFCPSTVIGIICCASRINAQHQMIQRAIHLLLDSQTKLRKRDTDIISYLNRMKEKQFPIMSSCGFLELTPKLLIGLFGSLFTYGLLFLNLKH</sequence>
<gene>
    <name evidence="3" type="ORF">AVEN_61486_1</name>
</gene>
<keyword evidence="2" id="KW-0732">Signal</keyword>
<keyword evidence="1" id="KW-0812">Transmembrane</keyword>
<feature type="chain" id="PRO_5035728642" description="Gustatory receptor" evidence="2">
    <location>
        <begin position="19"/>
        <end position="135"/>
    </location>
</feature>
<evidence type="ECO:0000313" key="3">
    <source>
        <dbReference type="EMBL" id="GBM99650.1"/>
    </source>
</evidence>
<dbReference type="AlphaFoldDB" id="A0A4Y2KB75"/>
<organism evidence="3 4">
    <name type="scientific">Araneus ventricosus</name>
    <name type="common">Orbweaver spider</name>
    <name type="synonym">Epeira ventricosa</name>
    <dbReference type="NCBI Taxonomy" id="182803"/>
    <lineage>
        <taxon>Eukaryota</taxon>
        <taxon>Metazoa</taxon>
        <taxon>Ecdysozoa</taxon>
        <taxon>Arthropoda</taxon>
        <taxon>Chelicerata</taxon>
        <taxon>Arachnida</taxon>
        <taxon>Araneae</taxon>
        <taxon>Araneomorphae</taxon>
        <taxon>Entelegynae</taxon>
        <taxon>Araneoidea</taxon>
        <taxon>Araneidae</taxon>
        <taxon>Araneus</taxon>
    </lineage>
</organism>
<evidence type="ECO:0000256" key="1">
    <source>
        <dbReference type="SAM" id="Phobius"/>
    </source>
</evidence>
<dbReference type="EMBL" id="BGPR01113981">
    <property type="protein sequence ID" value="GBM99650.1"/>
    <property type="molecule type" value="Genomic_DNA"/>
</dbReference>
<evidence type="ECO:0008006" key="5">
    <source>
        <dbReference type="Google" id="ProtNLM"/>
    </source>
</evidence>
<evidence type="ECO:0000256" key="2">
    <source>
        <dbReference type="SAM" id="SignalP"/>
    </source>
</evidence>
<feature type="transmembrane region" description="Helical" evidence="1">
    <location>
        <begin position="32"/>
        <end position="57"/>
    </location>
</feature>
<comment type="caution">
    <text evidence="3">The sequence shown here is derived from an EMBL/GenBank/DDBJ whole genome shotgun (WGS) entry which is preliminary data.</text>
</comment>
<proteinExistence type="predicted"/>
<evidence type="ECO:0000313" key="4">
    <source>
        <dbReference type="Proteomes" id="UP000499080"/>
    </source>
</evidence>
<keyword evidence="4" id="KW-1185">Reference proteome</keyword>
<keyword evidence="1" id="KW-0472">Membrane</keyword>
<name>A0A4Y2KB75_ARAVE</name>